<reference evidence="2 3" key="1">
    <citation type="submission" date="2016-01" db="EMBL/GenBank/DDBJ databases">
        <title>Genome Sequences of Twelve Sporeforming Bacillus Species Isolated from Foods.</title>
        <authorList>
            <person name="Berendsen E.M."/>
            <person name="Wells-Bennik M.H."/>
            <person name="Krawcyk A.O."/>
            <person name="De Jong A."/>
            <person name="Holsappel S."/>
            <person name="Eijlander R.T."/>
            <person name="Kuipers O.P."/>
        </authorList>
    </citation>
    <scope>NUCLEOTIDE SEQUENCE [LARGE SCALE GENOMIC DNA]</scope>
    <source>
        <strain evidence="2 3">B4102</strain>
    </source>
</reference>
<dbReference type="RefSeq" id="WP_066234803.1">
    <property type="nucleotide sequence ID" value="NZ_LQYN01000101.1"/>
</dbReference>
<dbReference type="AlphaFoldDB" id="A0A150KLX4"/>
<protein>
    <recommendedName>
        <fullName evidence="4">Phage protein</fullName>
    </recommendedName>
</protein>
<organism evidence="2 3">
    <name type="scientific">Heyndrickxia sporothermodurans</name>
    <dbReference type="NCBI Taxonomy" id="46224"/>
    <lineage>
        <taxon>Bacteria</taxon>
        <taxon>Bacillati</taxon>
        <taxon>Bacillota</taxon>
        <taxon>Bacilli</taxon>
        <taxon>Bacillales</taxon>
        <taxon>Bacillaceae</taxon>
        <taxon>Heyndrickxia</taxon>
    </lineage>
</organism>
<dbReference type="EMBL" id="LQYN01000101">
    <property type="protein sequence ID" value="KYC94381.1"/>
    <property type="molecule type" value="Genomic_DNA"/>
</dbReference>
<dbReference type="Proteomes" id="UP000075666">
    <property type="component" value="Unassembled WGS sequence"/>
</dbReference>
<proteinExistence type="predicted"/>
<comment type="caution">
    <text evidence="2">The sequence shown here is derived from an EMBL/GenBank/DDBJ whole genome shotgun (WGS) entry which is preliminary data.</text>
</comment>
<accession>A0A150KLX4</accession>
<dbReference type="STRING" id="46224.B4102_3602"/>
<gene>
    <name evidence="2" type="ORF">B4102_3602</name>
</gene>
<evidence type="ECO:0008006" key="4">
    <source>
        <dbReference type="Google" id="ProtNLM"/>
    </source>
</evidence>
<name>A0A150KLX4_9BACI</name>
<feature type="region of interest" description="Disordered" evidence="1">
    <location>
        <begin position="13"/>
        <end position="36"/>
    </location>
</feature>
<sequence>MNPTLRDQLKQLEKQHKKSIGKVRTKPKKRKSEVLTEDDLRTLMGVDRPVYRRAKGGAWRNR</sequence>
<evidence type="ECO:0000313" key="2">
    <source>
        <dbReference type="EMBL" id="KYC94381.1"/>
    </source>
</evidence>
<evidence type="ECO:0000313" key="3">
    <source>
        <dbReference type="Proteomes" id="UP000075666"/>
    </source>
</evidence>
<dbReference type="PATRIC" id="fig|46224.3.peg.281"/>
<dbReference type="OrthoDB" id="2943096at2"/>
<evidence type="ECO:0000256" key="1">
    <source>
        <dbReference type="SAM" id="MobiDB-lite"/>
    </source>
</evidence>
<feature type="compositionally biased region" description="Basic residues" evidence="1">
    <location>
        <begin position="15"/>
        <end position="31"/>
    </location>
</feature>
<keyword evidence="3" id="KW-1185">Reference proteome</keyword>